<dbReference type="PANTHER" id="PTHR46494:SF1">
    <property type="entry name" value="CORA FAMILY METAL ION TRANSPORTER (EUROFUNG)"/>
    <property type="match status" value="1"/>
</dbReference>
<dbReference type="InterPro" id="IPR045863">
    <property type="entry name" value="CorA_TM1_TM2"/>
</dbReference>
<dbReference type="GO" id="GO:0005886">
    <property type="term" value="C:plasma membrane"/>
    <property type="evidence" value="ECO:0007669"/>
    <property type="project" value="UniProtKB-SubCell"/>
</dbReference>
<dbReference type="SUPFAM" id="SSF143865">
    <property type="entry name" value="CorA soluble domain-like"/>
    <property type="match status" value="1"/>
</dbReference>
<evidence type="ECO:0000256" key="1">
    <source>
        <dbReference type="ARBA" id="ARBA00004651"/>
    </source>
</evidence>
<evidence type="ECO:0008006" key="12">
    <source>
        <dbReference type="Google" id="ProtNLM"/>
    </source>
</evidence>
<evidence type="ECO:0000256" key="2">
    <source>
        <dbReference type="ARBA" id="ARBA00009765"/>
    </source>
</evidence>
<evidence type="ECO:0000256" key="4">
    <source>
        <dbReference type="ARBA" id="ARBA00022475"/>
    </source>
</evidence>
<protein>
    <recommendedName>
        <fullName evidence="12">Magnesium transporter</fullName>
    </recommendedName>
</protein>
<evidence type="ECO:0000256" key="9">
    <source>
        <dbReference type="SAM" id="Phobius"/>
    </source>
</evidence>
<feature type="transmembrane region" description="Helical" evidence="9">
    <location>
        <begin position="290"/>
        <end position="313"/>
    </location>
</feature>
<comment type="similarity">
    <text evidence="2">Belongs to the CorA metal ion transporter (MIT) (TC 1.A.35) family.</text>
</comment>
<keyword evidence="3" id="KW-0813">Transport</keyword>
<feature type="transmembrane region" description="Helical" evidence="9">
    <location>
        <begin position="325"/>
        <end position="343"/>
    </location>
</feature>
<dbReference type="InterPro" id="IPR045861">
    <property type="entry name" value="CorA_cytoplasmic_dom"/>
</dbReference>
<sequence length="350" mass="38627">MSTVKPRRLARENDMATEEDTSCADPAASRLRVLLFEDDQVCREIDPDSLFAHASVPDHRLLWVNANVADGLPQELAALGANVQRLDPDAGGTFGLVIEGDWTYLHLRALNWHDEKQPTQTFVAMGIGPNVVATVHRGHIDFIAGVLGNEADQMRIGMLEATSFAMGLLDRMLTDYLDARDAFESSLDRIELLILRRARPGYLAELQSLRHKASKLRRHLAAQRDLFDALGRPDFDPRLSDSAQRHCRAVSLRYGHVVSVIESARELVNGSFDLYTSRSSESTNQAMHTLTVVTVAMGLAATIAGVLGMNFQAHLFDAGERGFEIASGLIALLVVGSGAWALWRLKMWGR</sequence>
<organism evidence="10 11">
    <name type="scientific">Cognatilysobacter lacus</name>
    <dbReference type="NCBI Taxonomy" id="1643323"/>
    <lineage>
        <taxon>Bacteria</taxon>
        <taxon>Pseudomonadati</taxon>
        <taxon>Pseudomonadota</taxon>
        <taxon>Gammaproteobacteria</taxon>
        <taxon>Lysobacterales</taxon>
        <taxon>Lysobacteraceae</taxon>
        <taxon>Cognatilysobacter</taxon>
    </lineage>
</organism>
<evidence type="ECO:0000256" key="8">
    <source>
        <dbReference type="SAM" id="MobiDB-lite"/>
    </source>
</evidence>
<dbReference type="Gene3D" id="1.20.58.340">
    <property type="entry name" value="Magnesium transport protein CorA, transmembrane region"/>
    <property type="match status" value="2"/>
</dbReference>
<keyword evidence="7 9" id="KW-0472">Membrane</keyword>
<evidence type="ECO:0000313" key="11">
    <source>
        <dbReference type="Proteomes" id="UP000323164"/>
    </source>
</evidence>
<dbReference type="GO" id="GO:0000287">
    <property type="term" value="F:magnesium ion binding"/>
    <property type="evidence" value="ECO:0007669"/>
    <property type="project" value="TreeGrafter"/>
</dbReference>
<dbReference type="GO" id="GO:0015095">
    <property type="term" value="F:magnesium ion transmembrane transporter activity"/>
    <property type="evidence" value="ECO:0007669"/>
    <property type="project" value="TreeGrafter"/>
</dbReference>
<dbReference type="Pfam" id="PF01544">
    <property type="entry name" value="CorA"/>
    <property type="match status" value="1"/>
</dbReference>
<evidence type="ECO:0000256" key="7">
    <source>
        <dbReference type="ARBA" id="ARBA00023136"/>
    </source>
</evidence>
<keyword evidence="5 9" id="KW-0812">Transmembrane</keyword>
<dbReference type="Proteomes" id="UP000323164">
    <property type="component" value="Unassembled WGS sequence"/>
</dbReference>
<keyword evidence="6 9" id="KW-1133">Transmembrane helix</keyword>
<evidence type="ECO:0000256" key="6">
    <source>
        <dbReference type="ARBA" id="ARBA00022989"/>
    </source>
</evidence>
<evidence type="ECO:0000256" key="5">
    <source>
        <dbReference type="ARBA" id="ARBA00022692"/>
    </source>
</evidence>
<reference evidence="10 11" key="1">
    <citation type="submission" date="2019-08" db="EMBL/GenBank/DDBJ databases">
        <title>Draft genome sequence of Lysobacter sp. UKS-15.</title>
        <authorList>
            <person name="Im W.-T."/>
        </authorList>
    </citation>
    <scope>NUCLEOTIDE SEQUENCE [LARGE SCALE GENOMIC DNA]</scope>
    <source>
        <strain evidence="10 11">UKS-15</strain>
    </source>
</reference>
<proteinExistence type="inferred from homology"/>
<evidence type="ECO:0000313" key="10">
    <source>
        <dbReference type="EMBL" id="TZF89823.1"/>
    </source>
</evidence>
<dbReference type="EMBL" id="VTRV01000068">
    <property type="protein sequence ID" value="TZF89823.1"/>
    <property type="molecule type" value="Genomic_DNA"/>
</dbReference>
<accession>A0A5D8Z6X3</accession>
<dbReference type="OrthoDB" id="7596309at2"/>
<dbReference type="SUPFAM" id="SSF144083">
    <property type="entry name" value="Magnesium transport protein CorA, transmembrane region"/>
    <property type="match status" value="1"/>
</dbReference>
<gene>
    <name evidence="10" type="ORF">FW784_07750</name>
</gene>
<comment type="subcellular location">
    <subcellularLocation>
        <location evidence="1">Cell membrane</location>
        <topology evidence="1">Multi-pass membrane protein</topology>
    </subcellularLocation>
</comment>
<dbReference type="GO" id="GO:0050897">
    <property type="term" value="F:cobalt ion binding"/>
    <property type="evidence" value="ECO:0007669"/>
    <property type="project" value="TreeGrafter"/>
</dbReference>
<comment type="caution">
    <text evidence="10">The sequence shown here is derived from an EMBL/GenBank/DDBJ whole genome shotgun (WGS) entry which is preliminary data.</text>
</comment>
<dbReference type="PANTHER" id="PTHR46494">
    <property type="entry name" value="CORA FAMILY METAL ION TRANSPORTER (EUROFUNG)"/>
    <property type="match status" value="1"/>
</dbReference>
<dbReference type="GO" id="GO:0015087">
    <property type="term" value="F:cobalt ion transmembrane transporter activity"/>
    <property type="evidence" value="ECO:0007669"/>
    <property type="project" value="TreeGrafter"/>
</dbReference>
<keyword evidence="4" id="KW-1003">Cell membrane</keyword>
<keyword evidence="11" id="KW-1185">Reference proteome</keyword>
<dbReference type="AlphaFoldDB" id="A0A5D8Z6X3"/>
<evidence type="ECO:0000256" key="3">
    <source>
        <dbReference type="ARBA" id="ARBA00022448"/>
    </source>
</evidence>
<name>A0A5D8Z6X3_9GAMM</name>
<feature type="region of interest" description="Disordered" evidence="8">
    <location>
        <begin position="1"/>
        <end position="22"/>
    </location>
</feature>
<dbReference type="InterPro" id="IPR002523">
    <property type="entry name" value="MgTranspt_CorA/ZnTranspt_ZntB"/>
</dbReference>